<dbReference type="EMBL" id="BARS01003880">
    <property type="protein sequence ID" value="GAF69579.1"/>
    <property type="molecule type" value="Genomic_DNA"/>
</dbReference>
<proteinExistence type="predicted"/>
<reference evidence="1" key="1">
    <citation type="journal article" date="2014" name="Front. Microbiol.">
        <title>High frequency of phylogenetically diverse reductive dehalogenase-homologous genes in deep subseafloor sedimentary metagenomes.</title>
        <authorList>
            <person name="Kawai M."/>
            <person name="Futagami T."/>
            <person name="Toyoda A."/>
            <person name="Takaki Y."/>
            <person name="Nishi S."/>
            <person name="Hori S."/>
            <person name="Arai W."/>
            <person name="Tsubouchi T."/>
            <person name="Morono Y."/>
            <person name="Uchiyama I."/>
            <person name="Ito T."/>
            <person name="Fujiyama A."/>
            <person name="Inagaki F."/>
            <person name="Takami H."/>
        </authorList>
    </citation>
    <scope>NUCLEOTIDE SEQUENCE</scope>
    <source>
        <strain evidence="1">Expedition CK06-06</strain>
    </source>
</reference>
<gene>
    <name evidence="1" type="ORF">S01H1_07541</name>
</gene>
<dbReference type="AlphaFoldDB" id="X0RL86"/>
<accession>X0RL86</accession>
<name>X0RL86_9ZZZZ</name>
<feature type="non-terminal residue" evidence="1">
    <location>
        <position position="1"/>
    </location>
</feature>
<comment type="caution">
    <text evidence="1">The sequence shown here is derived from an EMBL/GenBank/DDBJ whole genome shotgun (WGS) entry which is preliminary data.</text>
</comment>
<sequence>NLRANPNDVMVKHGFHSFQPRIEFITAHEDKLNIMRWYVIEHKRSAKFLFGWKPKIDDPETTDFTMMVDSLVMVRLYHKNE</sequence>
<protein>
    <submittedName>
        <fullName evidence="1">Uncharacterized protein</fullName>
    </submittedName>
</protein>
<evidence type="ECO:0000313" key="1">
    <source>
        <dbReference type="EMBL" id="GAF69579.1"/>
    </source>
</evidence>
<organism evidence="1">
    <name type="scientific">marine sediment metagenome</name>
    <dbReference type="NCBI Taxonomy" id="412755"/>
    <lineage>
        <taxon>unclassified sequences</taxon>
        <taxon>metagenomes</taxon>
        <taxon>ecological metagenomes</taxon>
    </lineage>
</organism>